<dbReference type="Pfam" id="PF00079">
    <property type="entry name" value="Serpin"/>
    <property type="match status" value="2"/>
</dbReference>
<comment type="caution">
    <text evidence="5">The sequence shown here is derived from an EMBL/GenBank/DDBJ whole genome shotgun (WGS) entry which is preliminary data.</text>
</comment>
<dbReference type="Gene3D" id="2.30.39.10">
    <property type="entry name" value="Alpha-1-antitrypsin, domain 1"/>
    <property type="match status" value="1"/>
</dbReference>
<evidence type="ECO:0000313" key="6">
    <source>
        <dbReference type="Proteomes" id="UP000299102"/>
    </source>
</evidence>
<organism evidence="5 6">
    <name type="scientific">Eumeta variegata</name>
    <name type="common">Bagworm moth</name>
    <name type="synonym">Eumeta japonica</name>
    <dbReference type="NCBI Taxonomy" id="151549"/>
    <lineage>
        <taxon>Eukaryota</taxon>
        <taxon>Metazoa</taxon>
        <taxon>Ecdysozoa</taxon>
        <taxon>Arthropoda</taxon>
        <taxon>Hexapoda</taxon>
        <taxon>Insecta</taxon>
        <taxon>Pterygota</taxon>
        <taxon>Neoptera</taxon>
        <taxon>Endopterygota</taxon>
        <taxon>Lepidoptera</taxon>
        <taxon>Glossata</taxon>
        <taxon>Ditrysia</taxon>
        <taxon>Tineoidea</taxon>
        <taxon>Psychidae</taxon>
        <taxon>Oiketicinae</taxon>
        <taxon>Eumeta</taxon>
    </lineage>
</organism>
<evidence type="ECO:0000259" key="4">
    <source>
        <dbReference type="SMART" id="SM00093"/>
    </source>
</evidence>
<evidence type="ECO:0000256" key="1">
    <source>
        <dbReference type="ARBA" id="ARBA00022690"/>
    </source>
</evidence>
<dbReference type="OrthoDB" id="8168110at2759"/>
<accession>A0A4C1Z545</accession>
<feature type="domain" description="Serpin" evidence="4">
    <location>
        <begin position="4"/>
        <end position="333"/>
    </location>
</feature>
<dbReference type="GO" id="GO:0005615">
    <property type="term" value="C:extracellular space"/>
    <property type="evidence" value="ECO:0007669"/>
    <property type="project" value="InterPro"/>
</dbReference>
<gene>
    <name evidence="5" type="primary">Spn77Ba</name>
    <name evidence="5" type="ORF">EVAR_32140_1</name>
</gene>
<dbReference type="Proteomes" id="UP000299102">
    <property type="component" value="Unassembled WGS sequence"/>
</dbReference>
<comment type="similarity">
    <text evidence="3">Belongs to the serpin family.</text>
</comment>
<dbReference type="STRING" id="151549.A0A4C1Z545"/>
<dbReference type="AlphaFoldDB" id="A0A4C1Z545"/>
<dbReference type="InterPro" id="IPR036186">
    <property type="entry name" value="Serpin_sf"/>
</dbReference>
<proteinExistence type="inferred from homology"/>
<dbReference type="InterPro" id="IPR000215">
    <property type="entry name" value="Serpin_fam"/>
</dbReference>
<evidence type="ECO:0000313" key="5">
    <source>
        <dbReference type="EMBL" id="GBP82039.1"/>
    </source>
</evidence>
<dbReference type="GO" id="GO:0004867">
    <property type="term" value="F:serine-type endopeptidase inhibitor activity"/>
    <property type="evidence" value="ECO:0007669"/>
    <property type="project" value="UniProtKB-KW"/>
</dbReference>
<evidence type="ECO:0000256" key="3">
    <source>
        <dbReference type="RuleBase" id="RU000411"/>
    </source>
</evidence>
<keyword evidence="1" id="KW-0646">Protease inhibitor</keyword>
<reference evidence="5 6" key="1">
    <citation type="journal article" date="2019" name="Commun. Biol.">
        <title>The bagworm genome reveals a unique fibroin gene that provides high tensile strength.</title>
        <authorList>
            <person name="Kono N."/>
            <person name="Nakamura H."/>
            <person name="Ohtoshi R."/>
            <person name="Tomita M."/>
            <person name="Numata K."/>
            <person name="Arakawa K."/>
        </authorList>
    </citation>
    <scope>NUCLEOTIDE SEQUENCE [LARGE SCALE GENOMIC DNA]</scope>
</reference>
<dbReference type="Gene3D" id="3.30.497.10">
    <property type="entry name" value="Antithrombin, subunit I, domain 2"/>
    <property type="match status" value="2"/>
</dbReference>
<evidence type="ECO:0000256" key="2">
    <source>
        <dbReference type="ARBA" id="ARBA00022900"/>
    </source>
</evidence>
<dbReference type="PANTHER" id="PTHR11461:SF367">
    <property type="entry name" value="GH21475P-RELATED"/>
    <property type="match status" value="1"/>
</dbReference>
<dbReference type="PANTHER" id="PTHR11461">
    <property type="entry name" value="SERINE PROTEASE INHIBITOR, SERPIN"/>
    <property type="match status" value="1"/>
</dbReference>
<keyword evidence="2" id="KW-0722">Serine protease inhibitor</keyword>
<name>A0A4C1Z545_EUMVA</name>
<sequence length="360" mass="40248">MTGSSSHKVDTVSAPFTTWNLLFTLALAASGETSRQLLSALGLSDEKENTLIKANKDLNKNVVQTGNAGVSYTGGTYMYWDTELQVNPEFRAILNYGLEIVNEALDFSDSAAAAATANSVIVSPYENLLEKEDFAKSRMILVSSTIFEGLWSKPFNTLDTTIEPFYSEKGEIVRQVYMMNQRNRFPFSNIKELGAFVLELPYGLNDKYCLLILLPSPETTVSEVYRNLVHSFTLKDILYKLNNDTKYYGLEEINIKIPRFQIVSVMIMVSEMAAQFPVNIFLIFGLSAIRVNGDVQLHDSCRQFSTELINATAFKLYKSNVAVSPYSIWSAMFSVALAANSTTAKEVYKVLRLPKKAIIL</sequence>
<dbReference type="SMART" id="SM00093">
    <property type="entry name" value="SERPIN"/>
    <property type="match status" value="1"/>
</dbReference>
<dbReference type="SUPFAM" id="SSF56574">
    <property type="entry name" value="Serpins"/>
    <property type="match status" value="2"/>
</dbReference>
<keyword evidence="6" id="KW-1185">Reference proteome</keyword>
<dbReference type="InterPro" id="IPR042185">
    <property type="entry name" value="Serpin_sf_2"/>
</dbReference>
<dbReference type="InterPro" id="IPR023796">
    <property type="entry name" value="Serpin_dom"/>
</dbReference>
<protein>
    <submittedName>
        <fullName evidence="5">Serine protease inhibitor 77Ba</fullName>
    </submittedName>
</protein>
<dbReference type="InterPro" id="IPR042178">
    <property type="entry name" value="Serpin_sf_1"/>
</dbReference>
<dbReference type="EMBL" id="BGZK01001544">
    <property type="protein sequence ID" value="GBP82039.1"/>
    <property type="molecule type" value="Genomic_DNA"/>
</dbReference>